<feature type="domain" description="Lipid/polyisoprenoid-binding YceI-like" evidence="1">
    <location>
        <begin position="36"/>
        <end position="195"/>
    </location>
</feature>
<proteinExistence type="predicted"/>
<dbReference type="Gene3D" id="2.40.128.110">
    <property type="entry name" value="Lipid/polyisoprenoid-binding, YceI-like"/>
    <property type="match status" value="1"/>
</dbReference>
<protein>
    <submittedName>
        <fullName evidence="2">YceI family protein</fullName>
    </submittedName>
</protein>
<dbReference type="AlphaFoldDB" id="A0AA49GNL4"/>
<dbReference type="InterPro" id="IPR036761">
    <property type="entry name" value="TTHA0802/YceI-like_sf"/>
</dbReference>
<dbReference type="InterPro" id="IPR007372">
    <property type="entry name" value="Lipid/polyisoprenoid-bd_YceI"/>
</dbReference>
<dbReference type="SUPFAM" id="SSF101874">
    <property type="entry name" value="YceI-like"/>
    <property type="match status" value="1"/>
</dbReference>
<evidence type="ECO:0000313" key="2">
    <source>
        <dbReference type="EMBL" id="WKN35880.1"/>
    </source>
</evidence>
<accession>A0AA49GNL4</accession>
<dbReference type="PANTHER" id="PTHR34406:SF1">
    <property type="entry name" value="PROTEIN YCEI"/>
    <property type="match status" value="1"/>
</dbReference>
<name>A0AA49GNL4_9BACT</name>
<sequence length="198" mass="21771">MQVQSQVKPKSQLKWALLLAILLIVGGETVAQNAYTLTINQEFKVSGTSTLHDWDMVSDDATGEGQITIENQKITRINSLVVTLPTKSLKSGKGSMDDNAYEALVAKEYPEIQFELIEIETITDQSLRAKGNLTIAGTKSLVPLQVDYEITGNTVQFSGSFPITFTQFNIEPPKALLGTIKTGDKLQISFETTFKLIN</sequence>
<reference evidence="2" key="2">
    <citation type="journal article" date="2024" name="Antonie Van Leeuwenhoek">
        <title>Roseihalotalea indica gen. nov., sp. nov., a halophilic Bacteroidetes from mesopelagic Southwest Indian Ocean with higher carbohydrate metabolic potential.</title>
        <authorList>
            <person name="Chen B."/>
            <person name="Zhang M."/>
            <person name="Lin D."/>
            <person name="Ye J."/>
            <person name="Tang K."/>
        </authorList>
    </citation>
    <scope>NUCLEOTIDE SEQUENCE</scope>
    <source>
        <strain evidence="2">TK19036</strain>
    </source>
</reference>
<dbReference type="EMBL" id="CP120682">
    <property type="protein sequence ID" value="WKN35880.1"/>
    <property type="molecule type" value="Genomic_DNA"/>
</dbReference>
<dbReference type="SMART" id="SM00867">
    <property type="entry name" value="YceI"/>
    <property type="match status" value="1"/>
</dbReference>
<organism evidence="2">
    <name type="scientific">Roseihalotalea indica</name>
    <dbReference type="NCBI Taxonomy" id="2867963"/>
    <lineage>
        <taxon>Bacteria</taxon>
        <taxon>Pseudomonadati</taxon>
        <taxon>Bacteroidota</taxon>
        <taxon>Cytophagia</taxon>
        <taxon>Cytophagales</taxon>
        <taxon>Catalimonadaceae</taxon>
        <taxon>Roseihalotalea</taxon>
    </lineage>
</organism>
<evidence type="ECO:0000259" key="1">
    <source>
        <dbReference type="SMART" id="SM00867"/>
    </source>
</evidence>
<dbReference type="PANTHER" id="PTHR34406">
    <property type="entry name" value="PROTEIN YCEI"/>
    <property type="match status" value="1"/>
</dbReference>
<reference evidence="2" key="1">
    <citation type="journal article" date="2023" name="Comput. Struct. Biotechnol. J.">
        <title>Discovery of a novel marine Bacteroidetes with a rich repertoire of carbohydrate-active enzymes.</title>
        <authorList>
            <person name="Chen B."/>
            <person name="Liu G."/>
            <person name="Chen Q."/>
            <person name="Wang H."/>
            <person name="Liu L."/>
            <person name="Tang K."/>
        </authorList>
    </citation>
    <scope>NUCLEOTIDE SEQUENCE</scope>
    <source>
        <strain evidence="2">TK19036</strain>
    </source>
</reference>
<dbReference type="Pfam" id="PF04264">
    <property type="entry name" value="YceI"/>
    <property type="match status" value="1"/>
</dbReference>
<gene>
    <name evidence="2" type="ORF">K4G66_26295</name>
</gene>